<dbReference type="InterPro" id="IPR035976">
    <property type="entry name" value="Sushi/SCR/CCP_sf"/>
</dbReference>
<dbReference type="Proteomes" id="UP000261540">
    <property type="component" value="Unplaced"/>
</dbReference>
<feature type="disulfide bond" evidence="4">
    <location>
        <begin position="79"/>
        <end position="106"/>
    </location>
</feature>
<keyword evidence="8" id="KW-1185">Reference proteome</keyword>
<dbReference type="SUPFAM" id="SSF57535">
    <property type="entry name" value="Complement control module/SCR domain"/>
    <property type="match status" value="3"/>
</dbReference>
<dbReference type="InterPro" id="IPR000436">
    <property type="entry name" value="Sushi_SCR_CCP_dom"/>
</dbReference>
<keyword evidence="1" id="KW-0732">Signal</keyword>
<feature type="disulfide bond" evidence="4">
    <location>
        <begin position="191"/>
        <end position="218"/>
    </location>
</feature>
<dbReference type="AlphaFoldDB" id="A0A3B3QQB4"/>
<dbReference type="GeneTree" id="ENSGT00940000163310"/>
<dbReference type="Ensembl" id="ENSPKIT00000032116.1">
    <property type="protein sequence ID" value="ENSPKIP00000008044.1"/>
    <property type="gene ID" value="ENSPKIG00000023700.1"/>
</dbReference>
<dbReference type="Pfam" id="PF00084">
    <property type="entry name" value="Sushi"/>
    <property type="match status" value="3"/>
</dbReference>
<protein>
    <recommendedName>
        <fullName evidence="6">Sushi domain-containing protein</fullName>
    </recommendedName>
</protein>
<feature type="domain" description="Sushi" evidence="6">
    <location>
        <begin position="49"/>
        <end position="108"/>
    </location>
</feature>
<dbReference type="InterPro" id="IPR051277">
    <property type="entry name" value="SEZ6_CSMD_C4BPB_Regulators"/>
</dbReference>
<evidence type="ECO:0000256" key="3">
    <source>
        <dbReference type="ARBA" id="ARBA00023157"/>
    </source>
</evidence>
<keyword evidence="2" id="KW-0677">Repeat</keyword>
<dbReference type="SMART" id="SM00032">
    <property type="entry name" value="CCP"/>
    <property type="match status" value="3"/>
</dbReference>
<name>A0A3B3QQB4_9TELE</name>
<dbReference type="CDD" id="cd00033">
    <property type="entry name" value="CCP"/>
    <property type="match status" value="3"/>
</dbReference>
<feature type="domain" description="Sushi" evidence="6">
    <location>
        <begin position="161"/>
        <end position="220"/>
    </location>
</feature>
<evidence type="ECO:0000313" key="7">
    <source>
        <dbReference type="Ensembl" id="ENSPKIP00000008044.1"/>
    </source>
</evidence>
<evidence type="ECO:0000313" key="8">
    <source>
        <dbReference type="Proteomes" id="UP000261540"/>
    </source>
</evidence>
<evidence type="ECO:0000256" key="4">
    <source>
        <dbReference type="PROSITE-ProRule" id="PRU00302"/>
    </source>
</evidence>
<dbReference type="PANTHER" id="PTHR45656">
    <property type="entry name" value="PROTEIN CBR-CLEC-78"/>
    <property type="match status" value="1"/>
</dbReference>
<keyword evidence="4" id="KW-0768">Sushi</keyword>
<feature type="region of interest" description="Disordered" evidence="5">
    <location>
        <begin position="258"/>
        <end position="278"/>
    </location>
</feature>
<accession>A0A3B3QQB4</accession>
<evidence type="ECO:0000256" key="5">
    <source>
        <dbReference type="SAM" id="MobiDB-lite"/>
    </source>
</evidence>
<dbReference type="STRING" id="1676925.ENSPKIP00000008044"/>
<evidence type="ECO:0000256" key="2">
    <source>
        <dbReference type="ARBA" id="ARBA00022737"/>
    </source>
</evidence>
<dbReference type="PROSITE" id="PS50923">
    <property type="entry name" value="SUSHI"/>
    <property type="match status" value="2"/>
</dbReference>
<proteinExistence type="predicted"/>
<dbReference type="PANTHER" id="PTHR45656:SF4">
    <property type="entry name" value="PROTEIN CBR-CLEC-78"/>
    <property type="match status" value="1"/>
</dbReference>
<keyword evidence="3 4" id="KW-1015">Disulfide bond</keyword>
<reference evidence="7" key="1">
    <citation type="submission" date="2025-08" db="UniProtKB">
        <authorList>
            <consortium name="Ensembl"/>
        </authorList>
    </citation>
    <scope>IDENTIFICATION</scope>
</reference>
<reference evidence="7" key="2">
    <citation type="submission" date="2025-09" db="UniProtKB">
        <authorList>
            <consortium name="Ensembl"/>
        </authorList>
    </citation>
    <scope>IDENTIFICATION</scope>
</reference>
<evidence type="ECO:0000256" key="1">
    <source>
        <dbReference type="ARBA" id="ARBA00022729"/>
    </source>
</evidence>
<comment type="caution">
    <text evidence="4">Lacks conserved residue(s) required for the propagation of feature annotation.</text>
</comment>
<organism evidence="7 8">
    <name type="scientific">Paramormyrops kingsleyae</name>
    <dbReference type="NCBI Taxonomy" id="1676925"/>
    <lineage>
        <taxon>Eukaryota</taxon>
        <taxon>Metazoa</taxon>
        <taxon>Chordata</taxon>
        <taxon>Craniata</taxon>
        <taxon>Vertebrata</taxon>
        <taxon>Euteleostomi</taxon>
        <taxon>Actinopterygii</taxon>
        <taxon>Neopterygii</taxon>
        <taxon>Teleostei</taxon>
        <taxon>Osteoglossocephala</taxon>
        <taxon>Osteoglossomorpha</taxon>
        <taxon>Osteoglossiformes</taxon>
        <taxon>Mormyridae</taxon>
        <taxon>Paramormyrops</taxon>
    </lineage>
</organism>
<dbReference type="Gene3D" id="2.10.70.10">
    <property type="entry name" value="Complement Module, domain 1"/>
    <property type="match status" value="3"/>
</dbReference>
<sequence>TPAHGTMEGLRLYFGARVTFRCNPGFVLQGTYTATCRLDGTWSMLVEKKSCPIPEKPASGDYFLVYGPEDVLIAVQYLCHSPYMLKGQSQSSCLPNSTWSGPAPLCVKGESMHTQTCRLSIVCHFLSKPRPHSHVLNTTTCLFKDLLLGNHNLPATESERHRCPLPSRLLNGYHQLVLGLDGAPDTMEYFCNNSYALSGSAQRTCQADGSWSGKQPLCIRGRPCVPAWLAPHIIYPNLITHYQILSVLHAPCSSSLPGAQSVRPGETESVATPGPSQV</sequence>
<evidence type="ECO:0000259" key="6">
    <source>
        <dbReference type="PROSITE" id="PS50923"/>
    </source>
</evidence>